<dbReference type="NCBIfam" id="TIGR01850">
    <property type="entry name" value="argC"/>
    <property type="match status" value="1"/>
</dbReference>
<dbReference type="Pfam" id="PF01118">
    <property type="entry name" value="Semialdhyde_dh"/>
    <property type="match status" value="1"/>
</dbReference>
<evidence type="ECO:0000256" key="2">
    <source>
        <dbReference type="ARBA" id="ARBA00022857"/>
    </source>
</evidence>
<name>A0A918W5Y4_9ACTN</name>
<evidence type="ECO:0000259" key="5">
    <source>
        <dbReference type="SMART" id="SM00859"/>
    </source>
</evidence>
<evidence type="ECO:0000313" key="7">
    <source>
        <dbReference type="Proteomes" id="UP000644020"/>
    </source>
</evidence>
<gene>
    <name evidence="4 6" type="primary">argC</name>
    <name evidence="6" type="ORF">GCM10010305_18220</name>
</gene>
<reference evidence="6" key="2">
    <citation type="submission" date="2020-09" db="EMBL/GenBank/DDBJ databases">
        <authorList>
            <person name="Sun Q."/>
            <person name="Ohkuma M."/>
        </authorList>
    </citation>
    <scope>NUCLEOTIDE SEQUENCE</scope>
    <source>
        <strain evidence="6">JCM 4518</strain>
    </source>
</reference>
<evidence type="ECO:0000256" key="3">
    <source>
        <dbReference type="ARBA" id="ARBA00023002"/>
    </source>
</evidence>
<comment type="function">
    <text evidence="4">Catalyzes the NADPH-dependent reduction of N-acetyl-5-glutamyl phosphate to yield N-acetyl-L-glutamate 5-semialdehyde.</text>
</comment>
<dbReference type="EMBL" id="BMUL01000004">
    <property type="protein sequence ID" value="GHA75838.1"/>
    <property type="molecule type" value="Genomic_DNA"/>
</dbReference>
<dbReference type="Gene3D" id="3.40.50.720">
    <property type="entry name" value="NAD(P)-binding Rossmann-like Domain"/>
    <property type="match status" value="1"/>
</dbReference>
<organism evidence="6 7">
    <name type="scientific">Streptomyces termitum</name>
    <dbReference type="NCBI Taxonomy" id="67368"/>
    <lineage>
        <taxon>Bacteria</taxon>
        <taxon>Bacillati</taxon>
        <taxon>Actinomycetota</taxon>
        <taxon>Actinomycetes</taxon>
        <taxon>Kitasatosporales</taxon>
        <taxon>Streptomycetaceae</taxon>
        <taxon>Streptomyces</taxon>
    </lineage>
</organism>
<dbReference type="SUPFAM" id="SSF55347">
    <property type="entry name" value="Glyceraldehyde-3-phosphate dehydrogenase-like, C-terminal domain"/>
    <property type="match status" value="1"/>
</dbReference>
<dbReference type="HAMAP" id="MF_00150">
    <property type="entry name" value="ArgC_type1"/>
    <property type="match status" value="1"/>
</dbReference>
<dbReference type="Pfam" id="PF22698">
    <property type="entry name" value="Semialdhyde_dhC_1"/>
    <property type="match status" value="1"/>
</dbReference>
<dbReference type="GO" id="GO:0005737">
    <property type="term" value="C:cytoplasm"/>
    <property type="evidence" value="ECO:0007669"/>
    <property type="project" value="UniProtKB-SubCell"/>
</dbReference>
<comment type="pathway">
    <text evidence="4">Amino-acid biosynthesis; L-arginine biosynthesis; N(2)-acetyl-L-ornithine from L-glutamate: step 3/4.</text>
</comment>
<keyword evidence="4" id="KW-0055">Arginine biosynthesis</keyword>
<dbReference type="InterPro" id="IPR000706">
    <property type="entry name" value="AGPR_type-1"/>
</dbReference>
<dbReference type="RefSeq" id="WP_189976073.1">
    <property type="nucleotide sequence ID" value="NZ_BMUL01000004.1"/>
</dbReference>
<dbReference type="InterPro" id="IPR058924">
    <property type="entry name" value="AGPR_dimerisation_dom"/>
</dbReference>
<dbReference type="InterPro" id="IPR036291">
    <property type="entry name" value="NAD(P)-bd_dom_sf"/>
</dbReference>
<dbReference type="GO" id="GO:0003942">
    <property type="term" value="F:N-acetyl-gamma-glutamyl-phosphate reductase activity"/>
    <property type="evidence" value="ECO:0007669"/>
    <property type="project" value="UniProtKB-UniRule"/>
</dbReference>
<dbReference type="PANTHER" id="PTHR32338:SF11">
    <property type="entry name" value="[LYSW]-L-2-AMINOADIPATE_[LYSW]-L-GLUTAMATE PHOSPHATE REDUCTASE-RELATED"/>
    <property type="match status" value="1"/>
</dbReference>
<keyword evidence="2 4" id="KW-0521">NADP</keyword>
<feature type="active site" evidence="4">
    <location>
        <position position="147"/>
    </location>
</feature>
<dbReference type="Gene3D" id="3.30.360.10">
    <property type="entry name" value="Dihydrodipicolinate Reductase, domain 2"/>
    <property type="match status" value="1"/>
</dbReference>
<keyword evidence="7" id="KW-1185">Reference proteome</keyword>
<dbReference type="GO" id="GO:0051287">
    <property type="term" value="F:NAD binding"/>
    <property type="evidence" value="ECO:0007669"/>
    <property type="project" value="InterPro"/>
</dbReference>
<dbReference type="SMART" id="SM00859">
    <property type="entry name" value="Semialdhyde_dh"/>
    <property type="match status" value="1"/>
</dbReference>
<dbReference type="SUPFAM" id="SSF51735">
    <property type="entry name" value="NAD(P)-binding Rossmann-fold domains"/>
    <property type="match status" value="1"/>
</dbReference>
<comment type="catalytic activity">
    <reaction evidence="4">
        <text>N-acetyl-L-glutamate 5-semialdehyde + phosphate + NADP(+) = N-acetyl-L-glutamyl 5-phosphate + NADPH + H(+)</text>
        <dbReference type="Rhea" id="RHEA:21588"/>
        <dbReference type="ChEBI" id="CHEBI:15378"/>
        <dbReference type="ChEBI" id="CHEBI:29123"/>
        <dbReference type="ChEBI" id="CHEBI:43474"/>
        <dbReference type="ChEBI" id="CHEBI:57783"/>
        <dbReference type="ChEBI" id="CHEBI:57936"/>
        <dbReference type="ChEBI" id="CHEBI:58349"/>
        <dbReference type="EC" id="1.2.1.38"/>
    </reaction>
</comment>
<dbReference type="EC" id="1.2.1.38" evidence="4"/>
<dbReference type="PANTHER" id="PTHR32338">
    <property type="entry name" value="N-ACETYL-GAMMA-GLUTAMYL-PHOSPHATE REDUCTASE, CHLOROPLASTIC-RELATED-RELATED"/>
    <property type="match status" value="1"/>
</dbReference>
<proteinExistence type="inferred from homology"/>
<comment type="similarity">
    <text evidence="4">Belongs to the NAGSA dehydrogenase family. Type 1 subfamily.</text>
</comment>
<keyword evidence="1 4" id="KW-0028">Amino-acid biosynthesis</keyword>
<dbReference type="InterPro" id="IPR000534">
    <property type="entry name" value="Semialdehyde_DH_NAD-bd"/>
</dbReference>
<sequence length="341" mass="36197">MIRAGIVGGAGYIGGELLRMLLGHPEVEVVAATSTRLSGRRVDGTHPNLRGLTDLSYVAPEQLPECDVLFFTASSLDDPAGRAGLAARGKVVFDLSADLRLKDPALYRRHYGREHPAPELLADAVSGLPELHREHLRTADLVSVPGCMASASILALNPLAAADLIESRVTVDGRVGSSGSGASAGEMNLHSERSNVLRVFAPLGHRHQAEISQATGLDARMTATGVDAVRGVQVVVRATARPGVTEAAIRAAYRAAYAREPFVRVIAQKRGNYRFPEPKLLLGSNYCDVGFAYDAASRELLVIGALDNLVKGGAGNAVQSMNIRMGWDERTALGFPGLHPI</sequence>
<dbReference type="Proteomes" id="UP000644020">
    <property type="component" value="Unassembled WGS sequence"/>
</dbReference>
<evidence type="ECO:0000256" key="4">
    <source>
        <dbReference type="HAMAP-Rule" id="MF_00150"/>
    </source>
</evidence>
<comment type="subcellular location">
    <subcellularLocation>
        <location evidence="4">Cytoplasm</location>
    </subcellularLocation>
</comment>
<keyword evidence="4" id="KW-0963">Cytoplasm</keyword>
<protein>
    <recommendedName>
        <fullName evidence="4">N-acetyl-gamma-glutamyl-phosphate reductase</fullName>
        <shortName evidence="4">AGPR</shortName>
        <ecNumber evidence="4">1.2.1.38</ecNumber>
    </recommendedName>
    <alternativeName>
        <fullName evidence="4">N-acetyl-glutamate semialdehyde dehydrogenase</fullName>
        <shortName evidence="4">NAGSA dehydrogenase</shortName>
    </alternativeName>
</protein>
<dbReference type="AlphaFoldDB" id="A0A918W5Y4"/>
<dbReference type="GO" id="GO:0006526">
    <property type="term" value="P:L-arginine biosynthetic process"/>
    <property type="evidence" value="ECO:0007669"/>
    <property type="project" value="UniProtKB-UniRule"/>
</dbReference>
<evidence type="ECO:0000256" key="1">
    <source>
        <dbReference type="ARBA" id="ARBA00022605"/>
    </source>
</evidence>
<evidence type="ECO:0000313" key="6">
    <source>
        <dbReference type="EMBL" id="GHA75838.1"/>
    </source>
</evidence>
<keyword evidence="3 4" id="KW-0560">Oxidoreductase</keyword>
<accession>A0A918W5Y4</accession>
<comment type="caution">
    <text evidence="6">The sequence shown here is derived from an EMBL/GenBank/DDBJ whole genome shotgun (WGS) entry which is preliminary data.</text>
</comment>
<feature type="domain" description="Semialdehyde dehydrogenase NAD-binding" evidence="5">
    <location>
        <begin position="3"/>
        <end position="139"/>
    </location>
</feature>
<dbReference type="GO" id="GO:0070401">
    <property type="term" value="F:NADP+ binding"/>
    <property type="evidence" value="ECO:0007669"/>
    <property type="project" value="InterPro"/>
</dbReference>
<dbReference type="InterPro" id="IPR050085">
    <property type="entry name" value="AGPR"/>
</dbReference>
<reference evidence="6" key="1">
    <citation type="journal article" date="2014" name="Int. J. Syst. Evol. Microbiol.">
        <title>Complete genome sequence of Corynebacterium casei LMG S-19264T (=DSM 44701T), isolated from a smear-ripened cheese.</title>
        <authorList>
            <consortium name="US DOE Joint Genome Institute (JGI-PGF)"/>
            <person name="Walter F."/>
            <person name="Albersmeier A."/>
            <person name="Kalinowski J."/>
            <person name="Ruckert C."/>
        </authorList>
    </citation>
    <scope>NUCLEOTIDE SEQUENCE</scope>
    <source>
        <strain evidence="6">JCM 4518</strain>
    </source>
</reference>